<dbReference type="SMART" id="SM00342">
    <property type="entry name" value="HTH_ARAC"/>
    <property type="match status" value="1"/>
</dbReference>
<dbReference type="PRINTS" id="PR00032">
    <property type="entry name" value="HTHARAC"/>
</dbReference>
<feature type="domain" description="Response regulatory" evidence="6">
    <location>
        <begin position="3"/>
        <end position="120"/>
    </location>
</feature>
<comment type="caution">
    <text evidence="7">The sequence shown here is derived from an EMBL/GenBank/DDBJ whole genome shotgun (WGS) entry which is preliminary data.</text>
</comment>
<dbReference type="Gene3D" id="3.40.50.2300">
    <property type="match status" value="1"/>
</dbReference>
<name>A0ABQ1G2N8_9BACL</name>
<dbReference type="InterPro" id="IPR020449">
    <property type="entry name" value="Tscrpt_reg_AraC-type_HTH"/>
</dbReference>
<keyword evidence="3" id="KW-0804">Transcription</keyword>
<evidence type="ECO:0000256" key="4">
    <source>
        <dbReference type="PROSITE-ProRule" id="PRU00169"/>
    </source>
</evidence>
<organism evidence="7 8">
    <name type="scientific">Paenibacillus physcomitrellae</name>
    <dbReference type="NCBI Taxonomy" id="1619311"/>
    <lineage>
        <taxon>Bacteria</taxon>
        <taxon>Bacillati</taxon>
        <taxon>Bacillota</taxon>
        <taxon>Bacilli</taxon>
        <taxon>Bacillales</taxon>
        <taxon>Paenibacillaceae</taxon>
        <taxon>Paenibacillus</taxon>
    </lineage>
</organism>
<dbReference type="PROSITE" id="PS01124">
    <property type="entry name" value="HTH_ARAC_FAMILY_2"/>
    <property type="match status" value="1"/>
</dbReference>
<evidence type="ECO:0008006" key="9">
    <source>
        <dbReference type="Google" id="ProtNLM"/>
    </source>
</evidence>
<dbReference type="InterPro" id="IPR001789">
    <property type="entry name" value="Sig_transdc_resp-reg_receiver"/>
</dbReference>
<dbReference type="SMART" id="SM00448">
    <property type="entry name" value="REC"/>
    <property type="match status" value="1"/>
</dbReference>
<gene>
    <name evidence="7" type="ORF">GCM10010917_21350</name>
</gene>
<dbReference type="SUPFAM" id="SSF46689">
    <property type="entry name" value="Homeodomain-like"/>
    <property type="match status" value="2"/>
</dbReference>
<keyword evidence="8" id="KW-1185">Reference proteome</keyword>
<evidence type="ECO:0000259" key="6">
    <source>
        <dbReference type="PROSITE" id="PS50110"/>
    </source>
</evidence>
<dbReference type="PANTHER" id="PTHR43280:SF2">
    <property type="entry name" value="HTH-TYPE TRANSCRIPTIONAL REGULATOR EXSA"/>
    <property type="match status" value="1"/>
</dbReference>
<dbReference type="SUPFAM" id="SSF52172">
    <property type="entry name" value="CheY-like"/>
    <property type="match status" value="1"/>
</dbReference>
<dbReference type="Pfam" id="PF00072">
    <property type="entry name" value="Response_reg"/>
    <property type="match status" value="1"/>
</dbReference>
<reference evidence="8" key="1">
    <citation type="journal article" date="2019" name="Int. J. Syst. Evol. Microbiol.">
        <title>The Global Catalogue of Microorganisms (GCM) 10K type strain sequencing project: providing services to taxonomists for standard genome sequencing and annotation.</title>
        <authorList>
            <consortium name="The Broad Institute Genomics Platform"/>
            <consortium name="The Broad Institute Genome Sequencing Center for Infectious Disease"/>
            <person name="Wu L."/>
            <person name="Ma J."/>
        </authorList>
    </citation>
    <scope>NUCLEOTIDE SEQUENCE [LARGE SCALE GENOMIC DNA]</scope>
    <source>
        <strain evidence="8">CGMCC 1.15044</strain>
    </source>
</reference>
<keyword evidence="1" id="KW-0805">Transcription regulation</keyword>
<accession>A0ABQ1G2N8</accession>
<proteinExistence type="predicted"/>
<feature type="modified residue" description="4-aspartylphosphate" evidence="4">
    <location>
        <position position="55"/>
    </location>
</feature>
<evidence type="ECO:0000256" key="3">
    <source>
        <dbReference type="ARBA" id="ARBA00023163"/>
    </source>
</evidence>
<evidence type="ECO:0000256" key="1">
    <source>
        <dbReference type="ARBA" id="ARBA00023015"/>
    </source>
</evidence>
<dbReference type="EMBL" id="BMHF01000006">
    <property type="protein sequence ID" value="GGA35908.1"/>
    <property type="molecule type" value="Genomic_DNA"/>
</dbReference>
<feature type="domain" description="HTH araC/xylS-type" evidence="5">
    <location>
        <begin position="432"/>
        <end position="530"/>
    </location>
</feature>
<dbReference type="InterPro" id="IPR018060">
    <property type="entry name" value="HTH_AraC"/>
</dbReference>
<evidence type="ECO:0000313" key="7">
    <source>
        <dbReference type="EMBL" id="GGA35908.1"/>
    </source>
</evidence>
<protein>
    <recommendedName>
        <fullName evidence="9">DNA-binding response regulator</fullName>
    </recommendedName>
</protein>
<keyword evidence="4" id="KW-0597">Phosphoprotein</keyword>
<dbReference type="RefSeq" id="WP_094094000.1">
    <property type="nucleotide sequence ID" value="NZ_BMHF01000006.1"/>
</dbReference>
<dbReference type="InterPro" id="IPR018062">
    <property type="entry name" value="HTH_AraC-typ_CS"/>
</dbReference>
<dbReference type="Gene3D" id="1.10.10.60">
    <property type="entry name" value="Homeodomain-like"/>
    <property type="match status" value="2"/>
</dbReference>
<evidence type="ECO:0000256" key="2">
    <source>
        <dbReference type="ARBA" id="ARBA00023125"/>
    </source>
</evidence>
<dbReference type="InterPro" id="IPR011006">
    <property type="entry name" value="CheY-like_superfamily"/>
</dbReference>
<evidence type="ECO:0000313" key="8">
    <source>
        <dbReference type="Proteomes" id="UP000609323"/>
    </source>
</evidence>
<dbReference type="InterPro" id="IPR009057">
    <property type="entry name" value="Homeodomain-like_sf"/>
</dbReference>
<dbReference type="CDD" id="cd17536">
    <property type="entry name" value="REC_YesN-like"/>
    <property type="match status" value="1"/>
</dbReference>
<keyword evidence="2" id="KW-0238">DNA-binding</keyword>
<dbReference type="Proteomes" id="UP000609323">
    <property type="component" value="Unassembled WGS sequence"/>
</dbReference>
<dbReference type="PANTHER" id="PTHR43280">
    <property type="entry name" value="ARAC-FAMILY TRANSCRIPTIONAL REGULATOR"/>
    <property type="match status" value="1"/>
</dbReference>
<dbReference type="PROSITE" id="PS50110">
    <property type="entry name" value="RESPONSE_REGULATORY"/>
    <property type="match status" value="1"/>
</dbReference>
<sequence length="537" mass="61538">MLKVLIVDDEPFNLYGLVSNIDWQELGYEAPVTSESGEEAMELLKETAFDVLISDVSMPGMNGIELVAGARKLYPHLQVLMISGYNEFEFVQDAIHVGAQAYVLKPLKLEEVTGRLKTFQSTLEKMRRVVEQTNELEKKVSGSMRLIKERFVLDLITQGAQETVFSWEGLLDVPELTEGFQLIVFSLDAYLSSGKTAKDRMLIGTGFKQAVEISLNDVEAIYLAHVTPDEYVALHLNPAPQDRVYVEKQLPFVQSLMEEQYGASVTVGCSRTGSSWEEVDLCYREIKFAMAEARLIADGQIVRYEGGNPKEFKDYRLREELMPNLLKLMEQGETSAVAVYLNRVLDVLLLREAASFSYVQAFGMSFLSELIRKLKRQEEPGGETNMVMWRRMLDCGSAEQIIGLITEYVDGYMQVEKKRHHQQHHQQHNLIRRIAAFIEEQLQENWTVKQLAEQFSLNASYLSVLFKREMGKTISEFIQETRIQRARKLLQDPNIKVYEVAEQVGLQTTAYFTYLFKKTVGRTPQEYRDYHYDANDG</sequence>
<dbReference type="PROSITE" id="PS00041">
    <property type="entry name" value="HTH_ARAC_FAMILY_1"/>
    <property type="match status" value="1"/>
</dbReference>
<evidence type="ECO:0000259" key="5">
    <source>
        <dbReference type="PROSITE" id="PS01124"/>
    </source>
</evidence>
<dbReference type="Pfam" id="PF12833">
    <property type="entry name" value="HTH_18"/>
    <property type="match status" value="1"/>
</dbReference>